<proteinExistence type="predicted"/>
<evidence type="ECO:0000313" key="1">
    <source>
        <dbReference type="EMBL" id="MBW9062366.1"/>
    </source>
</evidence>
<keyword evidence="2" id="KW-1185">Reference proteome</keyword>
<dbReference type="EMBL" id="JAEUAO010000001">
    <property type="protein sequence ID" value="MBW9062366.1"/>
    <property type="molecule type" value="Genomic_DNA"/>
</dbReference>
<name>A0ABS7H549_9HYPH</name>
<protein>
    <submittedName>
        <fullName evidence="1">Phage tail protein</fullName>
    </submittedName>
</protein>
<organism evidence="1 2">
    <name type="scientific">Rhizobium herbae</name>
    <dbReference type="NCBI Taxonomy" id="508661"/>
    <lineage>
        <taxon>Bacteria</taxon>
        <taxon>Pseudomonadati</taxon>
        <taxon>Pseudomonadota</taxon>
        <taxon>Alphaproteobacteria</taxon>
        <taxon>Hyphomicrobiales</taxon>
        <taxon>Rhizobiaceae</taxon>
        <taxon>Rhizobium/Agrobacterium group</taxon>
        <taxon>Rhizobium</taxon>
    </lineage>
</organism>
<gene>
    <name evidence="1" type="ORF">JNB71_03445</name>
</gene>
<evidence type="ECO:0000313" key="2">
    <source>
        <dbReference type="Proteomes" id="UP000757604"/>
    </source>
</evidence>
<sequence length="373" mass="38758">MANDDLIRSGTASVTNGQVSVTGQSVSWANVREGDFFGAHVGLAIPIAAIAGSAITLAYPWPGPTQNTATYAIQPKGDVTRFQDRVRVLLETLTDGDLAAIAGLISAADKLPYFSGPGAAALADFKAKGRDIVAADTMTALLAKLGPVHGGVAPLPSNAGVGLIDGDFNTITYPGIYTIGGSWLNGPTSAAATTYTGILVVMRRVDADGYTQIMHSTASGSAWKRYTSTVNAASWPNAWQRIEHPVQGPVSQSGGIATGALIEKGNNGNGEYVKFADGTLICTIGQDLASQAITTARGSLFGSNSFLWTFPAAFAIFTPKITYDFERNDAGYVGGGSSLSKTLTSVNYVAWNSSSNPAGNAKLMNMAAVGRWF</sequence>
<dbReference type="Proteomes" id="UP000757604">
    <property type="component" value="Unassembled WGS sequence"/>
</dbReference>
<dbReference type="CDD" id="cd19958">
    <property type="entry name" value="pyocin_knob"/>
    <property type="match status" value="1"/>
</dbReference>
<accession>A0ABS7H549</accession>
<dbReference type="RefSeq" id="WP_220370423.1">
    <property type="nucleotide sequence ID" value="NZ_JAEUAO010000001.1"/>
</dbReference>
<reference evidence="1 2" key="1">
    <citation type="journal article" date="2021" name="MBio">
        <title>Poor Competitiveness of Bradyrhizobium in Pigeon Pea Root Colonization in Indian Soils.</title>
        <authorList>
            <person name="Chalasani D."/>
            <person name="Basu A."/>
            <person name="Pullabhotla S.V.S.R.N."/>
            <person name="Jorrin B."/>
            <person name="Neal A.L."/>
            <person name="Poole P.S."/>
            <person name="Podile A.R."/>
            <person name="Tkacz A."/>
        </authorList>
    </citation>
    <scope>NUCLEOTIDE SEQUENCE [LARGE SCALE GENOMIC DNA]</scope>
    <source>
        <strain evidence="1 2">HU44</strain>
    </source>
</reference>
<comment type="caution">
    <text evidence="1">The sequence shown here is derived from an EMBL/GenBank/DDBJ whole genome shotgun (WGS) entry which is preliminary data.</text>
</comment>